<feature type="region of interest" description="Disordered" evidence="8">
    <location>
        <begin position="1"/>
        <end position="26"/>
    </location>
</feature>
<dbReference type="InterPro" id="IPR004626">
    <property type="entry name" value="RarD"/>
</dbReference>
<keyword evidence="6 9" id="KW-1133">Transmembrane helix</keyword>
<comment type="similarity">
    <text evidence="2">Belongs to the EamA transporter family.</text>
</comment>
<feature type="transmembrane region" description="Helical" evidence="9">
    <location>
        <begin position="214"/>
        <end position="234"/>
    </location>
</feature>
<sequence length="340" mass="35071">MTPTPPAADGAPTAPSPASPAPAAGAPLASAPAAGATSSLDPRGLATGLGAYLLWGVLPLYFELLKPSGAVEVVAHRVLWSLLFCAVVLSATRTWRALGVVLRSPRTMGLIGAAAVLLAVNWLTFVFAALSGHVVDAALGYFINPLVTVALAVLVLREKLRRTQWVALGFGVAAVVVITVGYGRLPWVALTLAGSFGVYGLLKNRVGRSVAAAPGLAAETLALAPAAAVYLLWLTTTGDGTFATEGTWHALAIAGTGIATALPLLLFGESARRLPLSVVGMLQYLAPVLQFGIGVLVLHETMPPARWWGFGLVWVALVLLTVDGVRTRRASVRLRGAGGA</sequence>
<dbReference type="AlphaFoldDB" id="A0A3M2IYX0"/>
<evidence type="ECO:0000256" key="4">
    <source>
        <dbReference type="ARBA" id="ARBA00022475"/>
    </source>
</evidence>
<evidence type="ECO:0000256" key="1">
    <source>
        <dbReference type="ARBA" id="ARBA00004651"/>
    </source>
</evidence>
<gene>
    <name evidence="11" type="primary">rarD</name>
    <name evidence="11" type="ORF">EBM89_16960</name>
</gene>
<feature type="transmembrane region" description="Helical" evidence="9">
    <location>
        <begin position="163"/>
        <end position="180"/>
    </location>
</feature>
<feature type="transmembrane region" description="Helical" evidence="9">
    <location>
        <begin position="246"/>
        <end position="267"/>
    </location>
</feature>
<evidence type="ECO:0000256" key="9">
    <source>
        <dbReference type="SAM" id="Phobius"/>
    </source>
</evidence>
<evidence type="ECO:0000256" key="2">
    <source>
        <dbReference type="ARBA" id="ARBA00007362"/>
    </source>
</evidence>
<evidence type="ECO:0000256" key="6">
    <source>
        <dbReference type="ARBA" id="ARBA00022989"/>
    </source>
</evidence>
<dbReference type="OrthoDB" id="369870at2"/>
<evidence type="ECO:0000259" key="10">
    <source>
        <dbReference type="Pfam" id="PF00892"/>
    </source>
</evidence>
<evidence type="ECO:0000313" key="11">
    <source>
        <dbReference type="EMBL" id="RMI05006.1"/>
    </source>
</evidence>
<dbReference type="SUPFAM" id="SSF103481">
    <property type="entry name" value="Multidrug resistance efflux transporter EmrE"/>
    <property type="match status" value="2"/>
</dbReference>
<organism evidence="11 12">
    <name type="scientific">Cellulomonas triticagri</name>
    <dbReference type="NCBI Taxonomy" id="2483352"/>
    <lineage>
        <taxon>Bacteria</taxon>
        <taxon>Bacillati</taxon>
        <taxon>Actinomycetota</taxon>
        <taxon>Actinomycetes</taxon>
        <taxon>Micrococcales</taxon>
        <taxon>Cellulomonadaceae</taxon>
        <taxon>Cellulomonas</taxon>
    </lineage>
</organism>
<evidence type="ECO:0000256" key="3">
    <source>
        <dbReference type="ARBA" id="ARBA00022448"/>
    </source>
</evidence>
<dbReference type="Pfam" id="PF00892">
    <property type="entry name" value="EamA"/>
    <property type="match status" value="2"/>
</dbReference>
<dbReference type="NCBIfam" id="TIGR00688">
    <property type="entry name" value="rarD"/>
    <property type="match status" value="1"/>
</dbReference>
<comment type="caution">
    <text evidence="11">The sequence shown here is derived from an EMBL/GenBank/DDBJ whole genome shotgun (WGS) entry which is preliminary data.</text>
</comment>
<comment type="subcellular location">
    <subcellularLocation>
        <location evidence="1">Cell membrane</location>
        <topology evidence="1">Multi-pass membrane protein</topology>
    </subcellularLocation>
</comment>
<feature type="transmembrane region" description="Helical" evidence="9">
    <location>
        <begin position="138"/>
        <end position="156"/>
    </location>
</feature>
<keyword evidence="4" id="KW-1003">Cell membrane</keyword>
<feature type="domain" description="EamA" evidence="10">
    <location>
        <begin position="189"/>
        <end position="321"/>
    </location>
</feature>
<keyword evidence="5 9" id="KW-0812">Transmembrane</keyword>
<dbReference type="PANTHER" id="PTHR22911">
    <property type="entry name" value="ACYL-MALONYL CONDENSING ENZYME-RELATED"/>
    <property type="match status" value="1"/>
</dbReference>
<dbReference type="EMBL" id="RFFI01000118">
    <property type="protein sequence ID" value="RMI05006.1"/>
    <property type="molecule type" value="Genomic_DNA"/>
</dbReference>
<reference evidence="11 12" key="1">
    <citation type="submission" date="2018-10" db="EMBL/GenBank/DDBJ databases">
        <title>Isolation, diversity and antifungal activity of actinobacteria from wheat.</title>
        <authorList>
            <person name="Han C."/>
        </authorList>
    </citation>
    <scope>NUCLEOTIDE SEQUENCE [LARGE SCALE GENOMIC DNA]</scope>
    <source>
        <strain evidence="11 12">NEAU-YY56</strain>
    </source>
</reference>
<keyword evidence="3" id="KW-0813">Transport</keyword>
<accession>A0A3M2IYX0</accession>
<keyword evidence="7 9" id="KW-0472">Membrane</keyword>
<protein>
    <submittedName>
        <fullName evidence="11">EamA family transporter RarD</fullName>
    </submittedName>
</protein>
<dbReference type="InterPro" id="IPR000620">
    <property type="entry name" value="EamA_dom"/>
</dbReference>
<feature type="transmembrane region" description="Helical" evidence="9">
    <location>
        <begin position="74"/>
        <end position="95"/>
    </location>
</feature>
<evidence type="ECO:0000313" key="12">
    <source>
        <dbReference type="Proteomes" id="UP000269289"/>
    </source>
</evidence>
<evidence type="ECO:0000256" key="8">
    <source>
        <dbReference type="SAM" id="MobiDB-lite"/>
    </source>
</evidence>
<keyword evidence="12" id="KW-1185">Reference proteome</keyword>
<feature type="transmembrane region" description="Helical" evidence="9">
    <location>
        <begin position="107"/>
        <end position="132"/>
    </location>
</feature>
<dbReference type="PANTHER" id="PTHR22911:SF137">
    <property type="entry name" value="SOLUTE CARRIER FAMILY 35 MEMBER G2-RELATED"/>
    <property type="match status" value="1"/>
</dbReference>
<feature type="transmembrane region" description="Helical" evidence="9">
    <location>
        <begin position="186"/>
        <end position="202"/>
    </location>
</feature>
<dbReference type="Proteomes" id="UP000269289">
    <property type="component" value="Unassembled WGS sequence"/>
</dbReference>
<evidence type="ECO:0000256" key="5">
    <source>
        <dbReference type="ARBA" id="ARBA00022692"/>
    </source>
</evidence>
<feature type="domain" description="EamA" evidence="10">
    <location>
        <begin position="44"/>
        <end position="179"/>
    </location>
</feature>
<feature type="transmembrane region" description="Helical" evidence="9">
    <location>
        <begin position="305"/>
        <end position="325"/>
    </location>
</feature>
<feature type="transmembrane region" description="Helical" evidence="9">
    <location>
        <begin position="274"/>
        <end position="299"/>
    </location>
</feature>
<evidence type="ECO:0000256" key="7">
    <source>
        <dbReference type="ARBA" id="ARBA00023136"/>
    </source>
</evidence>
<dbReference type="InterPro" id="IPR037185">
    <property type="entry name" value="EmrE-like"/>
</dbReference>
<dbReference type="GO" id="GO:0005886">
    <property type="term" value="C:plasma membrane"/>
    <property type="evidence" value="ECO:0007669"/>
    <property type="project" value="UniProtKB-SubCell"/>
</dbReference>
<name>A0A3M2IYX0_9CELL</name>
<proteinExistence type="inferred from homology"/>